<dbReference type="CDD" id="cd10787">
    <property type="entry name" value="LamB_YcsF_like"/>
    <property type="match status" value="1"/>
</dbReference>
<evidence type="ECO:0000313" key="2">
    <source>
        <dbReference type="EMBL" id="MFC5590483.1"/>
    </source>
</evidence>
<keyword evidence="1" id="KW-0067">ATP-binding</keyword>
<comment type="function">
    <text evidence="1">Catalyzes the cleavage of 5-oxoproline to form L-glutamate coupled to the hydrolysis of ATP to ADP and inorganic phosphate.</text>
</comment>
<dbReference type="PANTHER" id="PTHR30292:SF0">
    <property type="entry name" value="5-OXOPROLINASE SUBUNIT A"/>
    <property type="match status" value="1"/>
</dbReference>
<comment type="catalytic activity">
    <reaction evidence="1">
        <text>5-oxo-L-proline + ATP + 2 H2O = L-glutamate + ADP + phosphate + H(+)</text>
        <dbReference type="Rhea" id="RHEA:10348"/>
        <dbReference type="ChEBI" id="CHEBI:15377"/>
        <dbReference type="ChEBI" id="CHEBI:15378"/>
        <dbReference type="ChEBI" id="CHEBI:29985"/>
        <dbReference type="ChEBI" id="CHEBI:30616"/>
        <dbReference type="ChEBI" id="CHEBI:43474"/>
        <dbReference type="ChEBI" id="CHEBI:58402"/>
        <dbReference type="ChEBI" id="CHEBI:456216"/>
        <dbReference type="EC" id="3.5.2.9"/>
    </reaction>
</comment>
<evidence type="ECO:0000313" key="3">
    <source>
        <dbReference type="Proteomes" id="UP001596109"/>
    </source>
</evidence>
<dbReference type="Pfam" id="PF03746">
    <property type="entry name" value="LamB_YcsF"/>
    <property type="match status" value="1"/>
</dbReference>
<keyword evidence="1" id="KW-0378">Hydrolase</keyword>
<reference evidence="3" key="1">
    <citation type="journal article" date="2019" name="Int. J. Syst. Evol. Microbiol.">
        <title>The Global Catalogue of Microorganisms (GCM) 10K type strain sequencing project: providing services to taxonomists for standard genome sequencing and annotation.</title>
        <authorList>
            <consortium name="The Broad Institute Genomics Platform"/>
            <consortium name="The Broad Institute Genome Sequencing Center for Infectious Disease"/>
            <person name="Wu L."/>
            <person name="Ma J."/>
        </authorList>
    </citation>
    <scope>NUCLEOTIDE SEQUENCE [LARGE SCALE GENOMIC DNA]</scope>
    <source>
        <strain evidence="3">CGMCC 4.1434</strain>
    </source>
</reference>
<dbReference type="NCBIfam" id="NF003816">
    <property type="entry name" value="PRK05406.1-5"/>
    <property type="match status" value="1"/>
</dbReference>
<comment type="similarity">
    <text evidence="1">Belongs to the LamB/PxpA family.</text>
</comment>
<organism evidence="2 3">
    <name type="scientific">Sporosarcina soli</name>
    <dbReference type="NCBI Taxonomy" id="334736"/>
    <lineage>
        <taxon>Bacteria</taxon>
        <taxon>Bacillati</taxon>
        <taxon>Bacillota</taxon>
        <taxon>Bacilli</taxon>
        <taxon>Bacillales</taxon>
        <taxon>Caryophanaceae</taxon>
        <taxon>Sporosarcina</taxon>
    </lineage>
</organism>
<gene>
    <name evidence="1" type="primary">pxpA</name>
    <name evidence="2" type="ORF">ACFPRA_16375</name>
</gene>
<name>A0ABW0TNT9_9BACL</name>
<dbReference type="SUPFAM" id="SSF88713">
    <property type="entry name" value="Glycoside hydrolase/deacetylase"/>
    <property type="match status" value="1"/>
</dbReference>
<keyword evidence="3" id="KW-1185">Reference proteome</keyword>
<evidence type="ECO:0000256" key="1">
    <source>
        <dbReference type="HAMAP-Rule" id="MF_00691"/>
    </source>
</evidence>
<dbReference type="Proteomes" id="UP001596109">
    <property type="component" value="Unassembled WGS sequence"/>
</dbReference>
<comment type="caution">
    <text evidence="2">The sequence shown here is derived from an EMBL/GenBank/DDBJ whole genome shotgun (WGS) entry which is preliminary data.</text>
</comment>
<dbReference type="InterPro" id="IPR011330">
    <property type="entry name" value="Glyco_hydro/deAcase_b/a-brl"/>
</dbReference>
<dbReference type="PANTHER" id="PTHR30292">
    <property type="entry name" value="UNCHARACTERIZED PROTEIN YBGL-RELATED"/>
    <property type="match status" value="1"/>
</dbReference>
<dbReference type="EMBL" id="JBHSNO010000008">
    <property type="protein sequence ID" value="MFC5590483.1"/>
    <property type="molecule type" value="Genomic_DNA"/>
</dbReference>
<accession>A0ABW0TNT9</accession>
<comment type="subunit">
    <text evidence="1">Forms a complex composed of PxpA, PxpB and PxpC.</text>
</comment>
<protein>
    <recommendedName>
        <fullName evidence="1">5-oxoprolinase subunit A</fullName>
        <shortName evidence="1">5-OPase subunit A</shortName>
        <ecNumber evidence="1">3.5.2.9</ecNumber>
    </recommendedName>
    <alternativeName>
        <fullName evidence="1">5-oxoprolinase (ATP-hydrolyzing) subunit A</fullName>
    </alternativeName>
</protein>
<dbReference type="Gene3D" id="3.20.20.370">
    <property type="entry name" value="Glycoside hydrolase/deacetylase"/>
    <property type="match status" value="1"/>
</dbReference>
<dbReference type="InterPro" id="IPR005501">
    <property type="entry name" value="LamB/YcsF/PxpA-like"/>
</dbReference>
<dbReference type="HAMAP" id="MF_00691">
    <property type="entry name" value="PxpA"/>
    <property type="match status" value="1"/>
</dbReference>
<keyword evidence="1" id="KW-0547">Nucleotide-binding</keyword>
<dbReference type="RefSeq" id="WP_381437024.1">
    <property type="nucleotide sequence ID" value="NZ_JBHSNO010000008.1"/>
</dbReference>
<proteinExistence type="inferred from homology"/>
<dbReference type="EC" id="3.5.2.9" evidence="1"/>
<sequence>MTKIIDLNCDMGESFGAYKLGMDEEVITLISSANIACGFHAGDPNVMDHTVAMAKEYNVGVGVHIGYPDLLGFGRRDIDISRKDLMNYIIYQIGALEAFCRKHGVEVQHVKAHGSMGNMSFVNRNIADAIVDAVQEVLPKTKLFVLPGTEIHKAAQEKGISHVLEVFADRAYNRDLTLVSRKLPGAVIKDPQEAADNVLRMILDGKAQTIDGELIDIQADSVCVHGDTQGAVDIVRHLRKSIVEKGIEIAPVGRWHK</sequence>
<dbReference type="NCBIfam" id="NF003814">
    <property type="entry name" value="PRK05406.1-3"/>
    <property type="match status" value="1"/>
</dbReference>